<dbReference type="EMBL" id="JANBPY010000294">
    <property type="protein sequence ID" value="KAJ1967710.1"/>
    <property type="molecule type" value="Genomic_DNA"/>
</dbReference>
<dbReference type="OrthoDB" id="2153176at2759"/>
<sequence length="462" mass="50910">MVVDVQIAEAQVGPVLAELTALTSVRQRAQRVYTLAEQGKLQHFDLNPSKLDDVAEFVASLIRRDYADPTDVPPHSRWRHFCVGGRDRMQPLMEQWQKQGYDSTEVTRRMLDLFVVSVLLDAGAGNAWSYTETIPGGRSATFQRSEGLAVASLDMFLAGSFSSDPVDTCRVDSAGLLALTEDKLLSGFQVSDHNPLVGVQGRFQLLQRLGQALQDQPQYFPPHQEGSPRPGNLLDYLLARAQQTDAGPQVPVDQLWNLVIHGFSSVWPATRTLVNGRSLGDVWWCPSLGRTIGAQSDNNEPTVDQLVVFHKLSQWLTYSLMEPMTKVRGLVFTGVEHLTGLPEYRNGGLFVDMEVLKLKGASEERGLARSGAGSTQRRNSLENVPSFPVDDSVIVEWRALTVILLDKTADKVRAIFGLDQAQLPLAQVLEGGTWKAGREIAARLRPLTKGPPISIESDGTVF</sequence>
<name>A0A9W8AXD6_9FUNG</name>
<evidence type="ECO:0000313" key="1">
    <source>
        <dbReference type="EMBL" id="KAJ1967710.1"/>
    </source>
</evidence>
<dbReference type="PANTHER" id="PTHR31687">
    <property type="match status" value="1"/>
</dbReference>
<proteinExistence type="predicted"/>
<comment type="caution">
    <text evidence="1">The sequence shown here is derived from an EMBL/GenBank/DDBJ whole genome shotgun (WGS) entry which is preliminary data.</text>
</comment>
<reference evidence="1" key="1">
    <citation type="submission" date="2022-07" db="EMBL/GenBank/DDBJ databases">
        <title>Phylogenomic reconstructions and comparative analyses of Kickxellomycotina fungi.</title>
        <authorList>
            <person name="Reynolds N.K."/>
            <person name="Stajich J.E."/>
            <person name="Barry K."/>
            <person name="Grigoriev I.V."/>
            <person name="Crous P."/>
            <person name="Smith M.E."/>
        </authorList>
    </citation>
    <scope>NUCLEOTIDE SEQUENCE</scope>
    <source>
        <strain evidence="1">RSA 1196</strain>
    </source>
</reference>
<keyword evidence="2" id="KW-1185">Reference proteome</keyword>
<gene>
    <name evidence="1" type="ORF">IWQ62_001683</name>
</gene>
<organism evidence="1 2">
    <name type="scientific">Dispira parvispora</name>
    <dbReference type="NCBI Taxonomy" id="1520584"/>
    <lineage>
        <taxon>Eukaryota</taxon>
        <taxon>Fungi</taxon>
        <taxon>Fungi incertae sedis</taxon>
        <taxon>Zoopagomycota</taxon>
        <taxon>Kickxellomycotina</taxon>
        <taxon>Dimargaritomycetes</taxon>
        <taxon>Dimargaritales</taxon>
        <taxon>Dimargaritaceae</taxon>
        <taxon>Dispira</taxon>
    </lineage>
</organism>
<protein>
    <recommendedName>
        <fullName evidence="3">Uracil catabolism protein 4</fullName>
    </recommendedName>
</protein>
<dbReference type="Proteomes" id="UP001150925">
    <property type="component" value="Unassembled WGS sequence"/>
</dbReference>
<evidence type="ECO:0000313" key="2">
    <source>
        <dbReference type="Proteomes" id="UP001150925"/>
    </source>
</evidence>
<dbReference type="Pfam" id="PF07958">
    <property type="entry name" value="DUF1688"/>
    <property type="match status" value="1"/>
</dbReference>
<evidence type="ECO:0008006" key="3">
    <source>
        <dbReference type="Google" id="ProtNLM"/>
    </source>
</evidence>
<dbReference type="InterPro" id="IPR012469">
    <property type="entry name" value="DUF1688"/>
</dbReference>
<dbReference type="PANTHER" id="PTHR31687:SF3">
    <property type="entry name" value="PROTEIN URG3"/>
    <property type="match status" value="1"/>
</dbReference>
<dbReference type="AlphaFoldDB" id="A0A9W8AXD6"/>
<accession>A0A9W8AXD6</accession>